<evidence type="ECO:0000256" key="8">
    <source>
        <dbReference type="SAM" id="Phobius"/>
    </source>
</evidence>
<dbReference type="InterPro" id="IPR050297">
    <property type="entry name" value="LipidA_mod_glycosyltrf_83"/>
</dbReference>
<evidence type="ECO:0000256" key="4">
    <source>
        <dbReference type="ARBA" id="ARBA00022679"/>
    </source>
</evidence>
<feature type="transmembrane region" description="Helical" evidence="8">
    <location>
        <begin position="335"/>
        <end position="352"/>
    </location>
</feature>
<keyword evidence="4 10" id="KW-0808">Transferase</keyword>
<name>A0A1H7QL42_OLID1</name>
<evidence type="ECO:0000256" key="3">
    <source>
        <dbReference type="ARBA" id="ARBA00022676"/>
    </source>
</evidence>
<dbReference type="GO" id="GO:0010041">
    <property type="term" value="P:response to iron(III) ion"/>
    <property type="evidence" value="ECO:0007669"/>
    <property type="project" value="TreeGrafter"/>
</dbReference>
<dbReference type="GO" id="GO:0009103">
    <property type="term" value="P:lipopolysaccharide biosynthetic process"/>
    <property type="evidence" value="ECO:0007669"/>
    <property type="project" value="UniProtKB-ARBA"/>
</dbReference>
<feature type="transmembrane region" description="Helical" evidence="8">
    <location>
        <begin position="312"/>
        <end position="329"/>
    </location>
</feature>
<organism evidence="10 11">
    <name type="scientific">Olivibacter domesticus</name>
    <name type="common">Pseudosphingobacterium domesticum</name>
    <dbReference type="NCBI Taxonomy" id="407022"/>
    <lineage>
        <taxon>Bacteria</taxon>
        <taxon>Pseudomonadati</taxon>
        <taxon>Bacteroidota</taxon>
        <taxon>Sphingobacteriia</taxon>
        <taxon>Sphingobacteriales</taxon>
        <taxon>Sphingobacteriaceae</taxon>
        <taxon>Olivibacter</taxon>
    </lineage>
</organism>
<dbReference type="STRING" id="407022.SAMN05661044_02613"/>
<keyword evidence="7 8" id="KW-0472">Membrane</keyword>
<dbReference type="PANTHER" id="PTHR33908">
    <property type="entry name" value="MANNOSYLTRANSFERASE YKCB-RELATED"/>
    <property type="match status" value="1"/>
</dbReference>
<evidence type="ECO:0000256" key="2">
    <source>
        <dbReference type="ARBA" id="ARBA00022475"/>
    </source>
</evidence>
<feature type="domain" description="Glycosyltransferase RgtA/B/C/D-like" evidence="9">
    <location>
        <begin position="68"/>
        <end position="226"/>
    </location>
</feature>
<accession>A0A1H7QL42</accession>
<dbReference type="GO" id="GO:0005886">
    <property type="term" value="C:plasma membrane"/>
    <property type="evidence" value="ECO:0007669"/>
    <property type="project" value="UniProtKB-SubCell"/>
</dbReference>
<evidence type="ECO:0000256" key="1">
    <source>
        <dbReference type="ARBA" id="ARBA00004651"/>
    </source>
</evidence>
<evidence type="ECO:0000256" key="7">
    <source>
        <dbReference type="ARBA" id="ARBA00023136"/>
    </source>
</evidence>
<feature type="transmembrane region" description="Helical" evidence="8">
    <location>
        <begin position="391"/>
        <end position="409"/>
    </location>
</feature>
<keyword evidence="3" id="KW-0328">Glycosyltransferase</keyword>
<dbReference type="EMBL" id="FOAF01000002">
    <property type="protein sequence ID" value="SEL47977.1"/>
    <property type="molecule type" value="Genomic_DNA"/>
</dbReference>
<comment type="subcellular location">
    <subcellularLocation>
        <location evidence="1">Cell membrane</location>
        <topology evidence="1">Multi-pass membrane protein</topology>
    </subcellularLocation>
</comment>
<sequence>MKISANNIGKQEEKQYFLLILLIMFVSAFSIFGGIMEPDGALYASIAKNMVLNADWANLYVRGQDWLDKPHLTFWLASFSFELLGINGLAYKLPSLLIGWIGCYYLYLLTSTFYDRKTGLIATLIYMTAFHVAISNFDVRAEIYLSTFTIASTYHYYRAYESSAAHIIAGSFFLACAVMVKGIFVVIPVLGSFICYWLFSKQYKEFFKIKWWSAFALIGVFIVPELYTLYIQFDMHPEKFVFDRQQVSGIQFFFWDSQFGRFFNTGPIKGKGDISFFLHTILWAFLPWCIVFYIAIVNNLTNWKKNKEKSSVLIISMSALIAFLLFSLSKFQLPHYIIIIFPHFAIITASYLKDIDKGMLKTLSIVQHVIFSIVTILLILIALVFNFPHKVLSIALSVGIAILAYMLFFNTSLKNLIFRSAFLSITFMVFAYGFFYPALLRYQAGMSAGVWLKKYEPHRQVIAYKASSFALDFYAPGEVKYADNLSTLSQGKLYSTLFFIQEEELTALKENFKVKVLRRFDHYHITKLTLNFLNHKTRPSSLSTFYLVEIQ</sequence>
<keyword evidence="6 8" id="KW-1133">Transmembrane helix</keyword>
<evidence type="ECO:0000313" key="11">
    <source>
        <dbReference type="Proteomes" id="UP000199421"/>
    </source>
</evidence>
<feature type="transmembrane region" description="Helical" evidence="8">
    <location>
        <begin position="89"/>
        <end position="107"/>
    </location>
</feature>
<dbReference type="Proteomes" id="UP000199421">
    <property type="component" value="Unassembled WGS sequence"/>
</dbReference>
<gene>
    <name evidence="10" type="ORF">SAMN05661044_02613</name>
</gene>
<dbReference type="Pfam" id="PF13231">
    <property type="entry name" value="PMT_2"/>
    <property type="match status" value="1"/>
</dbReference>
<evidence type="ECO:0000313" key="10">
    <source>
        <dbReference type="EMBL" id="SEL47977.1"/>
    </source>
</evidence>
<reference evidence="11" key="1">
    <citation type="submission" date="2016-10" db="EMBL/GenBank/DDBJ databases">
        <authorList>
            <person name="Varghese N."/>
            <person name="Submissions S."/>
        </authorList>
    </citation>
    <scope>NUCLEOTIDE SEQUENCE [LARGE SCALE GENOMIC DNA]</scope>
    <source>
        <strain evidence="11">DSM 18733</strain>
    </source>
</reference>
<feature type="transmembrane region" description="Helical" evidence="8">
    <location>
        <begin position="119"/>
        <end position="137"/>
    </location>
</feature>
<feature type="transmembrane region" description="Helical" evidence="8">
    <location>
        <begin position="16"/>
        <end position="36"/>
    </location>
</feature>
<keyword evidence="2" id="KW-1003">Cell membrane</keyword>
<feature type="transmembrane region" description="Helical" evidence="8">
    <location>
        <begin position="364"/>
        <end position="385"/>
    </location>
</feature>
<keyword evidence="5 8" id="KW-0812">Transmembrane</keyword>
<keyword evidence="11" id="KW-1185">Reference proteome</keyword>
<evidence type="ECO:0000256" key="6">
    <source>
        <dbReference type="ARBA" id="ARBA00022989"/>
    </source>
</evidence>
<dbReference type="OrthoDB" id="9178203at2"/>
<proteinExistence type="predicted"/>
<feature type="transmembrane region" description="Helical" evidence="8">
    <location>
        <begin position="211"/>
        <end position="233"/>
    </location>
</feature>
<protein>
    <submittedName>
        <fullName evidence="10">4-amino-4-deoxy-L-arabinose transferase</fullName>
    </submittedName>
</protein>
<evidence type="ECO:0000259" key="9">
    <source>
        <dbReference type="Pfam" id="PF13231"/>
    </source>
</evidence>
<dbReference type="PANTHER" id="PTHR33908:SF3">
    <property type="entry name" value="UNDECAPRENYL PHOSPHATE-ALPHA-4-AMINO-4-DEOXY-L-ARABINOSE ARABINOSYL TRANSFERASE"/>
    <property type="match status" value="1"/>
</dbReference>
<dbReference type="GO" id="GO:0016763">
    <property type="term" value="F:pentosyltransferase activity"/>
    <property type="evidence" value="ECO:0007669"/>
    <property type="project" value="TreeGrafter"/>
</dbReference>
<dbReference type="RefSeq" id="WP_093324890.1">
    <property type="nucleotide sequence ID" value="NZ_FOAF01000002.1"/>
</dbReference>
<feature type="transmembrane region" description="Helical" evidence="8">
    <location>
        <begin position="416"/>
        <end position="436"/>
    </location>
</feature>
<feature type="transmembrane region" description="Helical" evidence="8">
    <location>
        <begin position="276"/>
        <end position="300"/>
    </location>
</feature>
<dbReference type="AlphaFoldDB" id="A0A1H7QL42"/>
<feature type="transmembrane region" description="Helical" evidence="8">
    <location>
        <begin position="167"/>
        <end position="199"/>
    </location>
</feature>
<dbReference type="InterPro" id="IPR038731">
    <property type="entry name" value="RgtA/B/C-like"/>
</dbReference>
<evidence type="ECO:0000256" key="5">
    <source>
        <dbReference type="ARBA" id="ARBA00022692"/>
    </source>
</evidence>